<dbReference type="Proteomes" id="UP000828390">
    <property type="component" value="Unassembled WGS sequence"/>
</dbReference>
<reference evidence="2" key="2">
    <citation type="submission" date="2020-11" db="EMBL/GenBank/DDBJ databases">
        <authorList>
            <person name="McCartney M.A."/>
            <person name="Auch B."/>
            <person name="Kono T."/>
            <person name="Mallez S."/>
            <person name="Becker A."/>
            <person name="Gohl D.M."/>
            <person name="Silverstein K.A.T."/>
            <person name="Koren S."/>
            <person name="Bechman K.B."/>
            <person name="Herman A."/>
            <person name="Abrahante J.E."/>
            <person name="Garbe J."/>
        </authorList>
    </citation>
    <scope>NUCLEOTIDE SEQUENCE</scope>
    <source>
        <strain evidence="2">Duluth1</strain>
        <tissue evidence="2">Whole animal</tissue>
    </source>
</reference>
<gene>
    <name evidence="2" type="ORF">DPMN_020737</name>
</gene>
<protein>
    <submittedName>
        <fullName evidence="2">Uncharacterized protein</fullName>
    </submittedName>
</protein>
<keyword evidence="1" id="KW-1133">Transmembrane helix</keyword>
<accession>A0A9D4NLK1</accession>
<comment type="caution">
    <text evidence="2">The sequence shown here is derived from an EMBL/GenBank/DDBJ whole genome shotgun (WGS) entry which is preliminary data.</text>
</comment>
<feature type="transmembrane region" description="Helical" evidence="1">
    <location>
        <begin position="56"/>
        <end position="84"/>
    </location>
</feature>
<proteinExistence type="predicted"/>
<dbReference type="AlphaFoldDB" id="A0A9D4NLK1"/>
<evidence type="ECO:0000313" key="2">
    <source>
        <dbReference type="EMBL" id="KAH3896560.1"/>
    </source>
</evidence>
<reference evidence="2" key="1">
    <citation type="journal article" date="2019" name="bioRxiv">
        <title>The Genome of the Zebra Mussel, Dreissena polymorpha: A Resource for Invasive Species Research.</title>
        <authorList>
            <person name="McCartney M.A."/>
            <person name="Auch B."/>
            <person name="Kono T."/>
            <person name="Mallez S."/>
            <person name="Zhang Y."/>
            <person name="Obille A."/>
            <person name="Becker A."/>
            <person name="Abrahante J.E."/>
            <person name="Garbe J."/>
            <person name="Badalamenti J.P."/>
            <person name="Herman A."/>
            <person name="Mangelson H."/>
            <person name="Liachko I."/>
            <person name="Sullivan S."/>
            <person name="Sone E.D."/>
            <person name="Koren S."/>
            <person name="Silverstein K.A.T."/>
            <person name="Beckman K.B."/>
            <person name="Gohl D.M."/>
        </authorList>
    </citation>
    <scope>NUCLEOTIDE SEQUENCE</scope>
    <source>
        <strain evidence="2">Duluth1</strain>
        <tissue evidence="2">Whole animal</tissue>
    </source>
</reference>
<evidence type="ECO:0000256" key="1">
    <source>
        <dbReference type="SAM" id="Phobius"/>
    </source>
</evidence>
<keyword evidence="3" id="KW-1185">Reference proteome</keyword>
<dbReference type="EMBL" id="JAIWYP010000001">
    <property type="protein sequence ID" value="KAH3896560.1"/>
    <property type="molecule type" value="Genomic_DNA"/>
</dbReference>
<name>A0A9D4NLK1_DREPO</name>
<sequence length="119" mass="13847">MKLLRRFCEYAASLYYPTVPVLQRKDLQVFGRGPANPEFTQSHINKWIEMAWAKKVFTFWIIMLWIILGLYIPWMLMTITLAIINVDILQVGTSGEAHDFRVWTDPEPKNADGAVREFG</sequence>
<keyword evidence="1" id="KW-0472">Membrane</keyword>
<organism evidence="2 3">
    <name type="scientific">Dreissena polymorpha</name>
    <name type="common">Zebra mussel</name>
    <name type="synonym">Mytilus polymorpha</name>
    <dbReference type="NCBI Taxonomy" id="45954"/>
    <lineage>
        <taxon>Eukaryota</taxon>
        <taxon>Metazoa</taxon>
        <taxon>Spiralia</taxon>
        <taxon>Lophotrochozoa</taxon>
        <taxon>Mollusca</taxon>
        <taxon>Bivalvia</taxon>
        <taxon>Autobranchia</taxon>
        <taxon>Heteroconchia</taxon>
        <taxon>Euheterodonta</taxon>
        <taxon>Imparidentia</taxon>
        <taxon>Neoheterodontei</taxon>
        <taxon>Myida</taxon>
        <taxon>Dreissenoidea</taxon>
        <taxon>Dreissenidae</taxon>
        <taxon>Dreissena</taxon>
    </lineage>
</organism>
<keyword evidence="1" id="KW-0812">Transmembrane</keyword>
<evidence type="ECO:0000313" key="3">
    <source>
        <dbReference type="Proteomes" id="UP000828390"/>
    </source>
</evidence>